<dbReference type="Proteomes" id="UP000762676">
    <property type="component" value="Unassembled WGS sequence"/>
</dbReference>
<organism evidence="1 2">
    <name type="scientific">Elysia marginata</name>
    <dbReference type="NCBI Taxonomy" id="1093978"/>
    <lineage>
        <taxon>Eukaryota</taxon>
        <taxon>Metazoa</taxon>
        <taxon>Spiralia</taxon>
        <taxon>Lophotrochozoa</taxon>
        <taxon>Mollusca</taxon>
        <taxon>Gastropoda</taxon>
        <taxon>Heterobranchia</taxon>
        <taxon>Euthyneura</taxon>
        <taxon>Panpulmonata</taxon>
        <taxon>Sacoglossa</taxon>
        <taxon>Placobranchoidea</taxon>
        <taxon>Plakobranchidae</taxon>
        <taxon>Elysia</taxon>
    </lineage>
</organism>
<dbReference type="PANTHER" id="PTHR33198:SF19">
    <property type="entry name" value="CCHC-TYPE DOMAIN-CONTAINING PROTEIN"/>
    <property type="match status" value="1"/>
</dbReference>
<comment type="caution">
    <text evidence="1">The sequence shown here is derived from an EMBL/GenBank/DDBJ whole genome shotgun (WGS) entry which is preliminary data.</text>
</comment>
<gene>
    <name evidence="1" type="ORF">ElyMa_006462700</name>
</gene>
<evidence type="ECO:0000313" key="2">
    <source>
        <dbReference type="Proteomes" id="UP000762676"/>
    </source>
</evidence>
<sequence>MAGIIDSVSPFDEKEDAWQAYCERLEHFFTANEIATEPKRKAILLSWVGPKTYKLLSSLVAPRKAGDVFYKEIVDVLQKHHNPRPSVIVQRFKFNSRVRAQGESIRAYVAEQKRLTVFCEYNDKLEEMFRDRLVCGINDRRIQQRLLSEGTLTFPKALEIAQAMETAAGNVQDL</sequence>
<reference evidence="1 2" key="1">
    <citation type="journal article" date="2021" name="Elife">
        <title>Chloroplast acquisition without the gene transfer in kleptoplastic sea slugs, Plakobranchus ocellatus.</title>
        <authorList>
            <person name="Maeda T."/>
            <person name="Takahashi S."/>
            <person name="Yoshida T."/>
            <person name="Shimamura S."/>
            <person name="Takaki Y."/>
            <person name="Nagai Y."/>
            <person name="Toyoda A."/>
            <person name="Suzuki Y."/>
            <person name="Arimoto A."/>
            <person name="Ishii H."/>
            <person name="Satoh N."/>
            <person name="Nishiyama T."/>
            <person name="Hasebe M."/>
            <person name="Maruyama T."/>
            <person name="Minagawa J."/>
            <person name="Obokata J."/>
            <person name="Shigenobu S."/>
        </authorList>
    </citation>
    <scope>NUCLEOTIDE SEQUENCE [LARGE SCALE GENOMIC DNA]</scope>
</reference>
<protein>
    <submittedName>
        <fullName evidence="1">Polyprotein</fullName>
    </submittedName>
</protein>
<dbReference type="EMBL" id="BMAT01012986">
    <property type="protein sequence ID" value="GFS03151.1"/>
    <property type="molecule type" value="Genomic_DNA"/>
</dbReference>
<keyword evidence="2" id="KW-1185">Reference proteome</keyword>
<dbReference type="AlphaFoldDB" id="A0AAV4I0F2"/>
<accession>A0AAV4I0F2</accession>
<name>A0AAV4I0F2_9GAST</name>
<proteinExistence type="predicted"/>
<evidence type="ECO:0000313" key="1">
    <source>
        <dbReference type="EMBL" id="GFS03151.1"/>
    </source>
</evidence>
<dbReference type="PANTHER" id="PTHR33198">
    <property type="entry name" value="ANK_REP_REGION DOMAIN-CONTAINING PROTEIN-RELATED"/>
    <property type="match status" value="1"/>
</dbReference>